<organism evidence="1 2">
    <name type="scientific">Leptospira noguchii str. 2001034031</name>
    <dbReference type="NCBI Taxonomy" id="1193053"/>
    <lineage>
        <taxon>Bacteria</taxon>
        <taxon>Pseudomonadati</taxon>
        <taxon>Spirochaetota</taxon>
        <taxon>Spirochaetia</taxon>
        <taxon>Leptospirales</taxon>
        <taxon>Leptospiraceae</taxon>
        <taxon>Leptospira</taxon>
    </lineage>
</organism>
<comment type="caution">
    <text evidence="1">The sequence shown here is derived from an EMBL/GenBank/DDBJ whole genome shotgun (WGS) entry which is preliminary data.</text>
</comment>
<sequence length="128" mass="14960">MVVGFAQVFSYAEPTLIRILSQGYLKKDKRTFKTQSILNEIISVGTLTNHNFTDKPRNVGTTFRKFFFIFLRQIRCKPNCRSSHILFFTEKLGFRKKNLRLIRVQLIRTPTFKKSSKSSAFLSFEANI</sequence>
<protein>
    <submittedName>
        <fullName evidence="1">Uncharacterized protein</fullName>
    </submittedName>
</protein>
<reference evidence="1 2" key="1">
    <citation type="submission" date="2013-01" db="EMBL/GenBank/DDBJ databases">
        <authorList>
            <person name="Harkins D.M."/>
            <person name="Durkin A.S."/>
            <person name="Brinkac L.M."/>
            <person name="Haft D.H."/>
            <person name="Selengut J.D."/>
            <person name="Sanka R."/>
            <person name="DePew J."/>
            <person name="Purushe J."/>
            <person name="Whelen A.C."/>
            <person name="Vinetz J.M."/>
            <person name="Sutton G.G."/>
            <person name="Nierman W.C."/>
            <person name="Fouts D.E."/>
        </authorList>
    </citation>
    <scope>NUCLEOTIDE SEQUENCE [LARGE SCALE GENOMIC DNA]</scope>
    <source>
        <strain evidence="1 2">2001034031</strain>
    </source>
</reference>
<name>M6Y4Q0_9LEPT</name>
<dbReference type="AlphaFoldDB" id="M6Y4Q0"/>
<gene>
    <name evidence="1" type="ORF">LEP1GSC024_4536</name>
</gene>
<dbReference type="Proteomes" id="UP000012138">
    <property type="component" value="Unassembled WGS sequence"/>
</dbReference>
<dbReference type="EMBL" id="AKXB02000173">
    <property type="protein sequence ID" value="EMO86941.1"/>
    <property type="molecule type" value="Genomic_DNA"/>
</dbReference>
<accession>M6Y4Q0</accession>
<proteinExistence type="predicted"/>
<evidence type="ECO:0000313" key="1">
    <source>
        <dbReference type="EMBL" id="EMO86941.1"/>
    </source>
</evidence>
<evidence type="ECO:0000313" key="2">
    <source>
        <dbReference type="Proteomes" id="UP000012138"/>
    </source>
</evidence>